<name>A0A6G1HFR0_9PEZI</name>
<feature type="compositionally biased region" description="Polar residues" evidence="1">
    <location>
        <begin position="123"/>
        <end position="138"/>
    </location>
</feature>
<dbReference type="EMBL" id="ML977138">
    <property type="protein sequence ID" value="KAF1991860.1"/>
    <property type="molecule type" value="Genomic_DNA"/>
</dbReference>
<feature type="compositionally biased region" description="Low complexity" evidence="1">
    <location>
        <begin position="207"/>
        <end position="221"/>
    </location>
</feature>
<evidence type="ECO:0000256" key="1">
    <source>
        <dbReference type="SAM" id="MobiDB-lite"/>
    </source>
</evidence>
<dbReference type="Proteomes" id="UP000800041">
    <property type="component" value="Unassembled WGS sequence"/>
</dbReference>
<protein>
    <submittedName>
        <fullName evidence="2">Uncharacterized protein</fullName>
    </submittedName>
</protein>
<feature type="compositionally biased region" description="Low complexity" evidence="1">
    <location>
        <begin position="478"/>
        <end position="504"/>
    </location>
</feature>
<dbReference type="AlphaFoldDB" id="A0A6G1HFR0"/>
<proteinExistence type="predicted"/>
<accession>A0A6G1HFR0</accession>
<feature type="compositionally biased region" description="Polar residues" evidence="1">
    <location>
        <begin position="1"/>
        <end position="23"/>
    </location>
</feature>
<gene>
    <name evidence="2" type="ORF">K402DRAFT_388408</name>
</gene>
<feature type="region of interest" description="Disordered" evidence="1">
    <location>
        <begin position="201"/>
        <end position="221"/>
    </location>
</feature>
<sequence length="782" mass="82243">MPTISRSSSSGSANPYHGGSNSVLWGDSGIPPWSAPTPIYTSPPLSRFSGLAALPGPPTFNLSGSPRSSSPPSSNVKPTSNPSSNPSISGNGNNKGSHSSSRNPTASDKVLMGDPGIPPWSAPTPTYTKGTPSSSLIPPTSRPIPRALALALNIDVGADSSSSSSSNTELIFPWWPGFTYPPGWPPLTTVSGDASPTMTGVVSSSATVDGGSSVSMSSDTRVPDNIISRSTSTTTFVVTITTSPLPSFPSSSPSSSTSSSSFSSSDTRIPDDIIVITPTTSSSSSSSSVIESFPLPSPSTFSTSTTRTRIPDGKLDVSLLPKLKTRPCVPVSAKAKRTAVPGEEEEVLDLGIDERDEECVAEADDAEVIEEIKNENEKRDVLDYLCGSANTDEADNNDGREEKRGQAFRLPNCPFAGKAYIEPAVTVVSSDYVASASPKPSTPDLDPSVQGSADVKHEKAEKSKPEALKGDKKKESGHAAGSHHGSSSSRDSPKETTTGAATGKGADEDEGHCPMTPPDKGENGHEKSRKNEKAHKSLGVHEKDGSENSERDQAFRVSPCPFASTSPPPPPPPPYLSVITSTAPNGSRSTITVTVTATVTRVRRERGCGVDENGVEKREFREEKWTPLPNVDLPAVGGVEETWTPGPTPIETGGLGYHFRAVHWGASHASPSSILPLSSETLVQTSTNKGSKHSVEDIGGILPTNLTQGARNTSAEPDCIVVFAFFLGMVFFGVARRLSVALRCEKKGKGLRNQWKAMAAEVVEDEEVKGEVVNEKEKLIEV</sequence>
<feature type="region of interest" description="Disordered" evidence="1">
    <location>
        <begin position="1"/>
        <end position="141"/>
    </location>
</feature>
<keyword evidence="3" id="KW-1185">Reference proteome</keyword>
<evidence type="ECO:0000313" key="3">
    <source>
        <dbReference type="Proteomes" id="UP000800041"/>
    </source>
</evidence>
<feature type="compositionally biased region" description="Low complexity" evidence="1">
    <location>
        <begin position="272"/>
        <end position="308"/>
    </location>
</feature>
<organism evidence="2 3">
    <name type="scientific">Aulographum hederae CBS 113979</name>
    <dbReference type="NCBI Taxonomy" id="1176131"/>
    <lineage>
        <taxon>Eukaryota</taxon>
        <taxon>Fungi</taxon>
        <taxon>Dikarya</taxon>
        <taxon>Ascomycota</taxon>
        <taxon>Pezizomycotina</taxon>
        <taxon>Dothideomycetes</taxon>
        <taxon>Pleosporomycetidae</taxon>
        <taxon>Aulographales</taxon>
        <taxon>Aulographaceae</taxon>
    </lineage>
</organism>
<feature type="compositionally biased region" description="Basic and acidic residues" evidence="1">
    <location>
        <begin position="519"/>
        <end position="554"/>
    </location>
</feature>
<feature type="compositionally biased region" description="Low complexity" evidence="1">
    <location>
        <begin position="63"/>
        <end position="101"/>
    </location>
</feature>
<feature type="region of interest" description="Disordered" evidence="1">
    <location>
        <begin position="434"/>
        <end position="554"/>
    </location>
</feature>
<reference evidence="2" key="1">
    <citation type="journal article" date="2020" name="Stud. Mycol.">
        <title>101 Dothideomycetes genomes: a test case for predicting lifestyles and emergence of pathogens.</title>
        <authorList>
            <person name="Haridas S."/>
            <person name="Albert R."/>
            <person name="Binder M."/>
            <person name="Bloem J."/>
            <person name="Labutti K."/>
            <person name="Salamov A."/>
            <person name="Andreopoulos B."/>
            <person name="Baker S."/>
            <person name="Barry K."/>
            <person name="Bills G."/>
            <person name="Bluhm B."/>
            <person name="Cannon C."/>
            <person name="Castanera R."/>
            <person name="Culley D."/>
            <person name="Daum C."/>
            <person name="Ezra D."/>
            <person name="Gonzalez J."/>
            <person name="Henrissat B."/>
            <person name="Kuo A."/>
            <person name="Liang C."/>
            <person name="Lipzen A."/>
            <person name="Lutzoni F."/>
            <person name="Magnuson J."/>
            <person name="Mondo S."/>
            <person name="Nolan M."/>
            <person name="Ohm R."/>
            <person name="Pangilinan J."/>
            <person name="Park H.-J."/>
            <person name="Ramirez L."/>
            <person name="Alfaro M."/>
            <person name="Sun H."/>
            <person name="Tritt A."/>
            <person name="Yoshinaga Y."/>
            <person name="Zwiers L.-H."/>
            <person name="Turgeon B."/>
            <person name="Goodwin S."/>
            <person name="Spatafora J."/>
            <person name="Crous P."/>
            <person name="Grigoriev I."/>
        </authorList>
    </citation>
    <scope>NUCLEOTIDE SEQUENCE</scope>
    <source>
        <strain evidence="2">CBS 113979</strain>
    </source>
</reference>
<evidence type="ECO:0000313" key="2">
    <source>
        <dbReference type="EMBL" id="KAF1991860.1"/>
    </source>
</evidence>
<feature type="compositionally biased region" description="Basic and acidic residues" evidence="1">
    <location>
        <begin position="454"/>
        <end position="477"/>
    </location>
</feature>
<feature type="compositionally biased region" description="Low complexity" evidence="1">
    <location>
        <begin position="244"/>
        <end position="265"/>
    </location>
</feature>
<feature type="region of interest" description="Disordered" evidence="1">
    <location>
        <begin position="244"/>
        <end position="308"/>
    </location>
</feature>